<name>A0A6C0AQE8_9ZZZZ</name>
<evidence type="ECO:0000313" key="2">
    <source>
        <dbReference type="EMBL" id="QHS81545.1"/>
    </source>
</evidence>
<organism evidence="2">
    <name type="scientific">viral metagenome</name>
    <dbReference type="NCBI Taxonomy" id="1070528"/>
    <lineage>
        <taxon>unclassified sequences</taxon>
        <taxon>metagenomes</taxon>
        <taxon>organismal metagenomes</taxon>
    </lineage>
</organism>
<proteinExistence type="predicted"/>
<protein>
    <recommendedName>
        <fullName evidence="1">Minor capsid protein P8 central region domain-containing protein</fullName>
    </recommendedName>
</protein>
<dbReference type="AlphaFoldDB" id="A0A6C0AQE8"/>
<accession>A0A6C0AQE8</accession>
<reference evidence="2" key="1">
    <citation type="journal article" date="2020" name="Nature">
        <title>Giant virus diversity and host interactions through global metagenomics.</title>
        <authorList>
            <person name="Schulz F."/>
            <person name="Roux S."/>
            <person name="Paez-Espino D."/>
            <person name="Jungbluth S."/>
            <person name="Walsh D.A."/>
            <person name="Denef V.J."/>
            <person name="McMahon K.D."/>
            <person name="Konstantinidis K.T."/>
            <person name="Eloe-Fadrosh E.A."/>
            <person name="Kyrpides N.C."/>
            <person name="Woyke T."/>
        </authorList>
    </citation>
    <scope>NUCLEOTIDE SEQUENCE</scope>
    <source>
        <strain evidence="2">GVMAG-S-1101164-72</strain>
    </source>
</reference>
<evidence type="ECO:0000259" key="1">
    <source>
        <dbReference type="Pfam" id="PF19065"/>
    </source>
</evidence>
<dbReference type="InterPro" id="IPR043916">
    <property type="entry name" value="P8_CR"/>
</dbReference>
<dbReference type="EMBL" id="MN740758">
    <property type="protein sequence ID" value="QHS81545.1"/>
    <property type="molecule type" value="Genomic_DNA"/>
</dbReference>
<dbReference type="Pfam" id="PF19065">
    <property type="entry name" value="P8_CR"/>
    <property type="match status" value="1"/>
</dbReference>
<feature type="domain" description="Minor capsid protein P8 central region" evidence="1">
    <location>
        <begin position="85"/>
        <end position="206"/>
    </location>
</feature>
<sequence>MSLFRNTVPQPPKPADFQLPYTNYAPDGQNGRINFARPALQEYGSGGQSLGSQGPKSAGGSFQIPGFGFNTVAEPSFVGDMLRGNQDPSELACKFFTPSNVRKIQETIRREVYARSGPKKYAIDDQDVDEIKIIMRGMYYQYAKNNLFDIQGQIDELNKLIVDWAVPRIMSEIDHYQYYLKDISHLPIPIQQPMSMSSAGTRSLPLQPFT</sequence>